<feature type="region of interest" description="Disordered" evidence="6">
    <location>
        <begin position="315"/>
        <end position="348"/>
    </location>
</feature>
<dbReference type="PANTHER" id="PTHR48225:SF7">
    <property type="entry name" value="MEIOSIS-SPECIFIC PROTEIN HOP1"/>
    <property type="match status" value="1"/>
</dbReference>
<evidence type="ECO:0000259" key="7">
    <source>
        <dbReference type="PROSITE" id="PS50815"/>
    </source>
</evidence>
<evidence type="ECO:0000313" key="9">
    <source>
        <dbReference type="Proteomes" id="UP000494040"/>
    </source>
</evidence>
<organism evidence="8 9">
    <name type="scientific">Cimex lectularius</name>
    <name type="common">Bed bug</name>
    <name type="synonym">Acanthia lectularia</name>
    <dbReference type="NCBI Taxonomy" id="79782"/>
    <lineage>
        <taxon>Eukaryota</taxon>
        <taxon>Metazoa</taxon>
        <taxon>Ecdysozoa</taxon>
        <taxon>Arthropoda</taxon>
        <taxon>Hexapoda</taxon>
        <taxon>Insecta</taxon>
        <taxon>Pterygota</taxon>
        <taxon>Neoptera</taxon>
        <taxon>Paraneoptera</taxon>
        <taxon>Hemiptera</taxon>
        <taxon>Heteroptera</taxon>
        <taxon>Panheteroptera</taxon>
        <taxon>Cimicomorpha</taxon>
        <taxon>Cimicidae</taxon>
        <taxon>Cimex</taxon>
    </lineage>
</organism>
<reference evidence="8" key="1">
    <citation type="submission" date="2022-01" db="UniProtKB">
        <authorList>
            <consortium name="EnsemblMetazoa"/>
        </authorList>
    </citation>
    <scope>IDENTIFICATION</scope>
</reference>
<keyword evidence="9" id="KW-1185">Reference proteome</keyword>
<dbReference type="Pfam" id="PF02301">
    <property type="entry name" value="HORMA"/>
    <property type="match status" value="1"/>
</dbReference>
<dbReference type="KEGG" id="clec:106663572"/>
<dbReference type="GO" id="GO:0005694">
    <property type="term" value="C:chromosome"/>
    <property type="evidence" value="ECO:0007669"/>
    <property type="project" value="UniProtKB-SubCell"/>
</dbReference>
<dbReference type="GO" id="GO:0051321">
    <property type="term" value="P:meiotic cell cycle"/>
    <property type="evidence" value="ECO:0007669"/>
    <property type="project" value="UniProtKB-KW"/>
</dbReference>
<dbReference type="GeneID" id="106663572"/>
<accession>A0A8I6TEH0</accession>
<feature type="domain" description="HORMA" evidence="7">
    <location>
        <begin position="31"/>
        <end position="228"/>
    </location>
</feature>
<evidence type="ECO:0000256" key="6">
    <source>
        <dbReference type="SAM" id="MobiDB-lite"/>
    </source>
</evidence>
<evidence type="ECO:0000256" key="2">
    <source>
        <dbReference type="ARBA" id="ARBA00004286"/>
    </source>
</evidence>
<evidence type="ECO:0000256" key="3">
    <source>
        <dbReference type="ARBA" id="ARBA00022454"/>
    </source>
</evidence>
<name>A0A8I6TEH0_CIMLE</name>
<dbReference type="Gene3D" id="3.30.900.10">
    <property type="entry name" value="HORMA domain"/>
    <property type="match status" value="1"/>
</dbReference>
<evidence type="ECO:0000256" key="4">
    <source>
        <dbReference type="ARBA" id="ARBA00023242"/>
    </source>
</evidence>
<dbReference type="OMA" id="YWQHGVC"/>
<dbReference type="PROSITE" id="PS50815">
    <property type="entry name" value="HORMA"/>
    <property type="match status" value="1"/>
</dbReference>
<sequence>MSSQQNLQVQLKKTACAEWESFFPMSLKTFYDSKIFVKYVTGVALSCITYVRNIFPENAYTEKDLEGRKIKVLAGNHECQKAYLLTRYIRSALGEVDSQYMRKLVLEILTTNGEPIEFYAITYNYEKKTSCTLTLSKDHSINCDDSDAKKTTSEILKALLDLTEDWGPLPKVYTLQLRILYYEDKIPDHYTPHYFVDDPPLNWLNVPKIKRKIIGKVNTSYHTFSIEAGTVVDVKKEEFPRLSHRKELQNCLKEQEKDNIKPIKKRKKGKSEDSKETAAWNFAKIKWPTPKLNIPVLLEETTHFPRQQLSVIEEESTLDSSPIGVKEDETDKASLKKQKISDKDDEDEVIPGSPVSTKFSLDISSKNIMSTDIRDLTFATDLSFSENSSAFELKKYFSQQIIKNESNVRCICMINSKDEEVFLCIHCNMLQHCLCYKIWPNSIKPVTGCCYVCAKSDSSLICTDVDLIAYKCTQLVNLTKYRRLIYKMQWCDKISKQILLKDFDIPEKLIEHIISKLLEEGYIEPSLKGVHPINKNHLQQSLQNYFRH</sequence>
<evidence type="ECO:0000256" key="1">
    <source>
        <dbReference type="ARBA" id="ARBA00004123"/>
    </source>
</evidence>
<protein>
    <recommendedName>
        <fullName evidence="7">HORMA domain-containing protein</fullName>
    </recommendedName>
</protein>
<comment type="subcellular location">
    <subcellularLocation>
        <location evidence="2">Chromosome</location>
    </subcellularLocation>
    <subcellularLocation>
        <location evidence="1">Nucleus</location>
    </subcellularLocation>
</comment>
<dbReference type="SUPFAM" id="SSF56019">
    <property type="entry name" value="The spindle assembly checkpoint protein mad2"/>
    <property type="match status" value="1"/>
</dbReference>
<keyword evidence="5" id="KW-0469">Meiosis</keyword>
<evidence type="ECO:0000256" key="5">
    <source>
        <dbReference type="ARBA" id="ARBA00023254"/>
    </source>
</evidence>
<dbReference type="Proteomes" id="UP000494040">
    <property type="component" value="Unassembled WGS sequence"/>
</dbReference>
<keyword evidence="3" id="KW-0158">Chromosome</keyword>
<dbReference type="OrthoDB" id="6611615at2759"/>
<dbReference type="AlphaFoldDB" id="A0A8I6TEH0"/>
<dbReference type="GO" id="GO:0005634">
    <property type="term" value="C:nucleus"/>
    <property type="evidence" value="ECO:0007669"/>
    <property type="project" value="UniProtKB-SubCell"/>
</dbReference>
<evidence type="ECO:0000313" key="8">
    <source>
        <dbReference type="EnsemblMetazoa" id="XP_014243974.1"/>
    </source>
</evidence>
<dbReference type="InterPro" id="IPR036570">
    <property type="entry name" value="HORMA_dom_sf"/>
</dbReference>
<dbReference type="PANTHER" id="PTHR48225">
    <property type="entry name" value="HORMA DOMAIN-CONTAINING PROTEIN 1"/>
    <property type="match status" value="1"/>
</dbReference>
<feature type="compositionally biased region" description="Basic and acidic residues" evidence="6">
    <location>
        <begin position="325"/>
        <end position="342"/>
    </location>
</feature>
<dbReference type="EnsemblMetazoa" id="XM_014388488.2">
    <property type="protein sequence ID" value="XP_014243974.1"/>
    <property type="gene ID" value="LOC106663572"/>
</dbReference>
<proteinExistence type="predicted"/>
<keyword evidence="4" id="KW-0539">Nucleus</keyword>
<dbReference type="InterPro" id="IPR051294">
    <property type="entry name" value="HORMA_MeioticProgression"/>
</dbReference>
<dbReference type="RefSeq" id="XP_014243974.1">
    <property type="nucleotide sequence ID" value="XM_014388488.2"/>
</dbReference>
<dbReference type="InterPro" id="IPR003511">
    <property type="entry name" value="HORMA_dom"/>
</dbReference>